<protein>
    <recommendedName>
        <fullName evidence="5">Protein far1-related sequence 5-like</fullName>
    </recommendedName>
</protein>
<evidence type="ECO:0000259" key="1">
    <source>
        <dbReference type="Pfam" id="PF03101"/>
    </source>
</evidence>
<dbReference type="PANTHER" id="PTHR47718">
    <property type="entry name" value="OS01G0519700 PROTEIN"/>
    <property type="match status" value="1"/>
</dbReference>
<gene>
    <name evidence="3" type="ORF">RirG_007880</name>
</gene>
<evidence type="ECO:0008006" key="5">
    <source>
        <dbReference type="Google" id="ProtNLM"/>
    </source>
</evidence>
<dbReference type="Pfam" id="PF03101">
    <property type="entry name" value="FAR1"/>
    <property type="match status" value="1"/>
</dbReference>
<sequence>MQKYQIDNVHKRHLFEVYSSADEEIDDVNELQDEYESVSSEEDCVLFVLEVGDVFESWDFAEKQVVYCAKNNGFEVKKFRLEKNKGEIVRRTFKCKFSGVYRAQKKADIEDTCERESVRMNCPWNINLRLTGDLVYVTSLCNEHNHSLEKKNFVSNRQLSPEILEEIKFLVNIGCGAGSIIRALQKCFPETVIHPKYVYNAICRFWNIQNKSKSDAAETFEKLMKLQREEHGWFVKVRLEGEDNHLTGLFWMRPSQIELWRRFYDVAINDNTSQTNKYRMYLSLTIVVDNHARSRMVTTAIVSDETKETYQWILECLLSATDNLAPNVLFTDADPVIVSAIHEILPSTKHNYCIWHLRKNLDKNLRGRLRKNYNEFVKAWNKCRNSFSEYKFQKRWRELLTGFPAAKKYLKRALGQVVTS</sequence>
<name>A0A015KBS1_RHIIW</name>
<evidence type="ECO:0000313" key="4">
    <source>
        <dbReference type="Proteomes" id="UP000022910"/>
    </source>
</evidence>
<proteinExistence type="predicted"/>
<dbReference type="HOGENOM" id="CLU_019367_0_0_1"/>
<feature type="domain" description="MULE transposase" evidence="2">
    <location>
        <begin position="269"/>
        <end position="360"/>
    </location>
</feature>
<dbReference type="InterPro" id="IPR018289">
    <property type="entry name" value="MULE_transposase_dom"/>
</dbReference>
<reference evidence="3 4" key="1">
    <citation type="submission" date="2014-02" db="EMBL/GenBank/DDBJ databases">
        <title>Single nucleus genome sequencing reveals high similarity among nuclei of an endomycorrhizal fungus.</title>
        <authorList>
            <person name="Lin K."/>
            <person name="Geurts R."/>
            <person name="Zhang Z."/>
            <person name="Limpens E."/>
            <person name="Saunders D.G."/>
            <person name="Mu D."/>
            <person name="Pang E."/>
            <person name="Cao H."/>
            <person name="Cha H."/>
            <person name="Lin T."/>
            <person name="Zhou Q."/>
            <person name="Shang Y."/>
            <person name="Li Y."/>
            <person name="Ivanov S."/>
            <person name="Sharma T."/>
            <person name="Velzen R.V."/>
            <person name="Ruijter N.D."/>
            <person name="Aanen D.K."/>
            <person name="Win J."/>
            <person name="Kamoun S."/>
            <person name="Bisseling T."/>
            <person name="Huang S."/>
        </authorList>
    </citation>
    <scope>NUCLEOTIDE SEQUENCE [LARGE SCALE GENOMIC DNA]</scope>
    <source>
        <strain evidence="4">DAOM197198w</strain>
    </source>
</reference>
<dbReference type="Proteomes" id="UP000022910">
    <property type="component" value="Unassembled WGS sequence"/>
</dbReference>
<dbReference type="PANTHER" id="PTHR47718:SF3">
    <property type="entry name" value="PROTEIN FAR1-RELATED SEQUENCE 5-LIKE"/>
    <property type="match status" value="1"/>
</dbReference>
<dbReference type="AlphaFoldDB" id="A0A015KBS1"/>
<feature type="domain" description="FAR1" evidence="1">
    <location>
        <begin position="69"/>
        <end position="149"/>
    </location>
</feature>
<dbReference type="InterPro" id="IPR004330">
    <property type="entry name" value="FAR1_DNA_bnd_dom"/>
</dbReference>
<evidence type="ECO:0000259" key="2">
    <source>
        <dbReference type="Pfam" id="PF10551"/>
    </source>
</evidence>
<dbReference type="Pfam" id="PF10551">
    <property type="entry name" value="MULE"/>
    <property type="match status" value="1"/>
</dbReference>
<organism evidence="3 4">
    <name type="scientific">Rhizophagus irregularis (strain DAOM 197198w)</name>
    <name type="common">Glomus intraradices</name>
    <dbReference type="NCBI Taxonomy" id="1432141"/>
    <lineage>
        <taxon>Eukaryota</taxon>
        <taxon>Fungi</taxon>
        <taxon>Fungi incertae sedis</taxon>
        <taxon>Mucoromycota</taxon>
        <taxon>Glomeromycotina</taxon>
        <taxon>Glomeromycetes</taxon>
        <taxon>Glomerales</taxon>
        <taxon>Glomeraceae</taxon>
        <taxon>Rhizophagus</taxon>
    </lineage>
</organism>
<dbReference type="STRING" id="1432141.A0A015KBS1"/>
<accession>A0A015KBS1</accession>
<dbReference type="EMBL" id="JEMT01004942">
    <property type="protein sequence ID" value="EXX79212.1"/>
    <property type="molecule type" value="Genomic_DNA"/>
</dbReference>
<comment type="caution">
    <text evidence="3">The sequence shown here is derived from an EMBL/GenBank/DDBJ whole genome shotgun (WGS) entry which is preliminary data.</text>
</comment>
<keyword evidence="4" id="KW-1185">Reference proteome</keyword>
<evidence type="ECO:0000313" key="3">
    <source>
        <dbReference type="EMBL" id="EXX79212.1"/>
    </source>
</evidence>